<dbReference type="Proteomes" id="UP000737018">
    <property type="component" value="Unassembled WGS sequence"/>
</dbReference>
<reference evidence="1" key="1">
    <citation type="submission" date="2020-03" db="EMBL/GenBank/DDBJ databases">
        <title>Castanea mollissima Vanexum genome sequencing.</title>
        <authorList>
            <person name="Staton M."/>
        </authorList>
    </citation>
    <scope>NUCLEOTIDE SEQUENCE</scope>
    <source>
        <tissue evidence="1">Leaf</tissue>
    </source>
</reference>
<gene>
    <name evidence="1" type="ORF">CMV_021783</name>
</gene>
<dbReference type="EMBL" id="JRKL02004395">
    <property type="protein sequence ID" value="KAF3952687.1"/>
    <property type="molecule type" value="Genomic_DNA"/>
</dbReference>
<organism evidence="1 2">
    <name type="scientific">Castanea mollissima</name>
    <name type="common">Chinese chestnut</name>
    <dbReference type="NCBI Taxonomy" id="60419"/>
    <lineage>
        <taxon>Eukaryota</taxon>
        <taxon>Viridiplantae</taxon>
        <taxon>Streptophyta</taxon>
        <taxon>Embryophyta</taxon>
        <taxon>Tracheophyta</taxon>
        <taxon>Spermatophyta</taxon>
        <taxon>Magnoliopsida</taxon>
        <taxon>eudicotyledons</taxon>
        <taxon>Gunneridae</taxon>
        <taxon>Pentapetalae</taxon>
        <taxon>rosids</taxon>
        <taxon>fabids</taxon>
        <taxon>Fagales</taxon>
        <taxon>Fagaceae</taxon>
        <taxon>Castanea</taxon>
    </lineage>
</organism>
<proteinExistence type="predicted"/>
<protein>
    <submittedName>
        <fullName evidence="1">Uncharacterized protein</fullName>
    </submittedName>
</protein>
<keyword evidence="2" id="KW-1185">Reference proteome</keyword>
<evidence type="ECO:0000313" key="1">
    <source>
        <dbReference type="EMBL" id="KAF3952687.1"/>
    </source>
</evidence>
<dbReference type="AlphaFoldDB" id="A0A8J4QJ73"/>
<name>A0A8J4QJ73_9ROSI</name>
<accession>A0A8J4QJ73</accession>
<sequence length="73" mass="8279">MMSKVDANAKILGIAYLAKKFGVRSTLERLSDSCILHDNGEKITMLQQKEIESSRKTGQFSSVLAHWWNPQQL</sequence>
<evidence type="ECO:0000313" key="2">
    <source>
        <dbReference type="Proteomes" id="UP000737018"/>
    </source>
</evidence>
<comment type="caution">
    <text evidence="1">The sequence shown here is derived from an EMBL/GenBank/DDBJ whole genome shotgun (WGS) entry which is preliminary data.</text>
</comment>